<reference evidence="5 6" key="1">
    <citation type="submission" date="2017-06" db="EMBL/GenBank/DDBJ databases">
        <authorList>
            <consortium name="Pathogen Informatics"/>
        </authorList>
    </citation>
    <scope>NUCLEOTIDE SEQUENCE [LARGE SCALE GENOMIC DNA]</scope>
    <source>
        <strain evidence="5 6">NCTC10570</strain>
    </source>
</reference>
<keyword evidence="1 2" id="KW-0732">Signal</keyword>
<dbReference type="Pfam" id="PF02872">
    <property type="entry name" value="5_nucleotid_C"/>
    <property type="match status" value="1"/>
</dbReference>
<dbReference type="Gene3D" id="3.90.780.10">
    <property type="entry name" value="5'-Nucleotidase, C-terminal domain"/>
    <property type="match status" value="1"/>
</dbReference>
<keyword evidence="2" id="KW-0378">Hydrolase</keyword>
<dbReference type="eggNOG" id="COG0737">
    <property type="taxonomic scope" value="Bacteria"/>
</dbReference>
<dbReference type="InterPro" id="IPR004843">
    <property type="entry name" value="Calcineurin-like_PHP"/>
</dbReference>
<dbReference type="Pfam" id="PF00149">
    <property type="entry name" value="Metallophos"/>
    <property type="match status" value="1"/>
</dbReference>
<dbReference type="InterPro" id="IPR006179">
    <property type="entry name" value="5_nucleotidase/apyrase"/>
</dbReference>
<dbReference type="AlphaFoldDB" id="A0A239TY68"/>
<feature type="domain" description="5'-Nucleotidase C-terminal" evidence="4">
    <location>
        <begin position="335"/>
        <end position="494"/>
    </location>
</feature>
<dbReference type="EMBL" id="LT906446">
    <property type="protein sequence ID" value="SNV02670.1"/>
    <property type="molecule type" value="Genomic_DNA"/>
</dbReference>
<sequence>MFNKIKSLTLAFFVLIFILSPNNAFAAKYPIILLYTNDVHCGIEDNLGYAKISQYKQDLRHQTPYIALIDAGDAIQGTPIGKLSNGNSIINIMNAIGYDFAIPGNHEFDYGMQQFLKLNDKLNCNYYSANIIDLKNNINLLPAYKILQFDDVKIALIGVTTPETLTSSTPAFFQNETGEFIYSFDEDATGEKLYRKIQQTVDNVKKLGADYVILVAHLGEHANVPRWSSIAVANHTTGINAIIDGHSHETISEDIVQNAKQQNVIITQTGTKLKNLGQLTIDTNGQISTKLIDNLTTQDTKITALIATEKQKFAPILNQTIGKSDVFLTTVDPKNNKRLIRSGETNLGDFVTDAYKTVLNTDIAICNGGGIRNEIPIGSFTYNDILNTFPFGNMCVIIEATGQQILDALEMSASNYPEENGGFLQVSGLSYTIDSTIPSHIITDDKGNFIKVNGAYRVQNVMIDNKPLNLNKKYTVGGTSYILKLGGNGMSMFKNAHSIQDEMMSETDVIIEYIQNHLNATIDNTYENPYGQGRIIIK</sequence>
<dbReference type="SUPFAM" id="SSF56300">
    <property type="entry name" value="Metallo-dependent phosphatases"/>
    <property type="match status" value="1"/>
</dbReference>
<evidence type="ECO:0000259" key="4">
    <source>
        <dbReference type="Pfam" id="PF02872"/>
    </source>
</evidence>
<feature type="domain" description="Calcineurin-like phosphoesterase" evidence="3">
    <location>
        <begin position="34"/>
        <end position="249"/>
    </location>
</feature>
<dbReference type="InterPro" id="IPR036907">
    <property type="entry name" value="5'-Nucleotdase_C_sf"/>
</dbReference>
<dbReference type="PANTHER" id="PTHR11575:SF24">
    <property type="entry name" value="5'-NUCLEOTIDASE"/>
    <property type="match status" value="1"/>
</dbReference>
<dbReference type="GO" id="GO:0009166">
    <property type="term" value="P:nucleotide catabolic process"/>
    <property type="evidence" value="ECO:0007669"/>
    <property type="project" value="InterPro"/>
</dbReference>
<dbReference type="Proteomes" id="UP000215383">
    <property type="component" value="Chromosome 1"/>
</dbReference>
<protein>
    <submittedName>
        <fullName evidence="5">Trifunctional nucleotide phosphoesterase protein YfkN</fullName>
    </submittedName>
</protein>
<dbReference type="CDD" id="cd00845">
    <property type="entry name" value="MPP_UshA_N_like"/>
    <property type="match status" value="1"/>
</dbReference>
<dbReference type="RefSeq" id="WP_027890544.1">
    <property type="nucleotide sequence ID" value="NZ_LT906446.1"/>
</dbReference>
<dbReference type="PRINTS" id="PR01607">
    <property type="entry name" value="APYRASEFAMLY"/>
</dbReference>
<comment type="similarity">
    <text evidence="2">Belongs to the 5'-nucleotidase family.</text>
</comment>
<dbReference type="GO" id="GO:0030288">
    <property type="term" value="C:outer membrane-bounded periplasmic space"/>
    <property type="evidence" value="ECO:0007669"/>
    <property type="project" value="TreeGrafter"/>
</dbReference>
<keyword evidence="2" id="KW-0547">Nucleotide-binding</keyword>
<keyword evidence="6" id="KW-1185">Reference proteome</keyword>
<evidence type="ECO:0000259" key="3">
    <source>
        <dbReference type="Pfam" id="PF00149"/>
    </source>
</evidence>
<evidence type="ECO:0000256" key="2">
    <source>
        <dbReference type="RuleBase" id="RU362119"/>
    </source>
</evidence>
<dbReference type="InterPro" id="IPR008334">
    <property type="entry name" value="5'-Nucleotdase_C"/>
</dbReference>
<accession>A0A239TY68</accession>
<dbReference type="GO" id="GO:0000166">
    <property type="term" value="F:nucleotide binding"/>
    <property type="evidence" value="ECO:0007669"/>
    <property type="project" value="UniProtKB-KW"/>
</dbReference>
<gene>
    <name evidence="5" type="primary">yfkN</name>
    <name evidence="5" type="ORF">SAMEA4364220_01651</name>
</gene>
<proteinExistence type="inferred from homology"/>
<evidence type="ECO:0000256" key="1">
    <source>
        <dbReference type="ARBA" id="ARBA00022729"/>
    </source>
</evidence>
<dbReference type="Gene3D" id="3.60.21.10">
    <property type="match status" value="1"/>
</dbReference>
<feature type="chain" id="PRO_5011127289" evidence="2">
    <location>
        <begin position="27"/>
        <end position="538"/>
    </location>
</feature>
<organism evidence="5 6">
    <name type="scientific">Megamonas hypermegale</name>
    <dbReference type="NCBI Taxonomy" id="158847"/>
    <lineage>
        <taxon>Bacteria</taxon>
        <taxon>Bacillati</taxon>
        <taxon>Bacillota</taxon>
        <taxon>Negativicutes</taxon>
        <taxon>Selenomonadales</taxon>
        <taxon>Selenomonadaceae</taxon>
        <taxon>Megamonas</taxon>
    </lineage>
</organism>
<dbReference type="PANTHER" id="PTHR11575">
    <property type="entry name" value="5'-NUCLEOTIDASE-RELATED"/>
    <property type="match status" value="1"/>
</dbReference>
<evidence type="ECO:0000313" key="6">
    <source>
        <dbReference type="Proteomes" id="UP000215383"/>
    </source>
</evidence>
<dbReference type="SUPFAM" id="SSF55816">
    <property type="entry name" value="5'-nucleotidase (syn. UDP-sugar hydrolase), C-terminal domain"/>
    <property type="match status" value="1"/>
</dbReference>
<dbReference type="GeneID" id="78507644"/>
<dbReference type="InterPro" id="IPR029052">
    <property type="entry name" value="Metallo-depent_PP-like"/>
</dbReference>
<feature type="signal peptide" evidence="2">
    <location>
        <begin position="1"/>
        <end position="26"/>
    </location>
</feature>
<dbReference type="GO" id="GO:0016787">
    <property type="term" value="F:hydrolase activity"/>
    <property type="evidence" value="ECO:0007669"/>
    <property type="project" value="UniProtKB-KW"/>
</dbReference>
<name>A0A239TY68_9FIRM</name>
<evidence type="ECO:0000313" key="5">
    <source>
        <dbReference type="EMBL" id="SNV02670.1"/>
    </source>
</evidence>